<accession>A0A9W3PD06</accession>
<dbReference type="AlphaFoldDB" id="A0A9W3PD06"/>
<proteinExistence type="predicted"/>
<dbReference type="Proteomes" id="UP000032866">
    <property type="component" value="Chromosome 2"/>
</dbReference>
<name>A0A9W3PD06_BURCE</name>
<organism evidence="1 2">
    <name type="scientific">Burkholderia cepacia GG4</name>
    <dbReference type="NCBI Taxonomy" id="1009846"/>
    <lineage>
        <taxon>Bacteria</taxon>
        <taxon>Pseudomonadati</taxon>
        <taxon>Pseudomonadota</taxon>
        <taxon>Betaproteobacteria</taxon>
        <taxon>Burkholderiales</taxon>
        <taxon>Burkholderiaceae</taxon>
        <taxon>Burkholderia</taxon>
        <taxon>Burkholderia cepacia complex</taxon>
    </lineage>
</organism>
<dbReference type="InterPro" id="IPR049723">
    <property type="entry name" value="BPSL0761-like"/>
</dbReference>
<reference evidence="1 2" key="1">
    <citation type="journal article" date="2012" name="J. Bacteriol.">
        <title>Complete Genome Sequence of Burkholderia sp. Strain GG4, a Betaproteobacterium That Reduces 3-Oxo-N-Acylhomoserine Lactones and Produces Different N-Acylhomoserine Lactones.</title>
        <authorList>
            <person name="Hong K.W."/>
            <person name="Koh C.L."/>
            <person name="Sam C.K."/>
            <person name="Yin W.F."/>
            <person name="Chan K.G."/>
        </authorList>
    </citation>
    <scope>NUCLEOTIDE SEQUENCE [LARGE SCALE GENOMIC DNA]</scope>
    <source>
        <strain evidence="1 2">GG4</strain>
    </source>
</reference>
<dbReference type="KEGG" id="bct:GEM_5792"/>
<sequence>MTTPSERTAAVLRTRAFLMALSKPSVNAVPRDVVLAAENLLRHYPSLADIELTCAMYPTCWEMPAMRPKPDR</sequence>
<dbReference type="NCBIfam" id="NF041728">
    <property type="entry name" value="BPSL0761_fam"/>
    <property type="match status" value="1"/>
</dbReference>
<gene>
    <name evidence="1" type="ORF">GEM_5792</name>
</gene>
<dbReference type="EMBL" id="CP003775">
    <property type="protein sequence ID" value="AFQ52176.1"/>
    <property type="molecule type" value="Genomic_DNA"/>
</dbReference>
<evidence type="ECO:0000313" key="2">
    <source>
        <dbReference type="Proteomes" id="UP000032866"/>
    </source>
</evidence>
<dbReference type="RefSeq" id="WP_014900929.1">
    <property type="nucleotide sequence ID" value="NC_018514.1"/>
</dbReference>
<protein>
    <submittedName>
        <fullName evidence="1">Uncharacterized protein</fullName>
    </submittedName>
</protein>
<evidence type="ECO:0000313" key="1">
    <source>
        <dbReference type="EMBL" id="AFQ52176.1"/>
    </source>
</evidence>